<organism evidence="4 5">
    <name type="scientific">Agromyces atrinae</name>
    <dbReference type="NCBI Taxonomy" id="592376"/>
    <lineage>
        <taxon>Bacteria</taxon>
        <taxon>Bacillati</taxon>
        <taxon>Actinomycetota</taxon>
        <taxon>Actinomycetes</taxon>
        <taxon>Micrococcales</taxon>
        <taxon>Microbacteriaceae</taxon>
        <taxon>Agromyces</taxon>
    </lineage>
</organism>
<evidence type="ECO:0000256" key="1">
    <source>
        <dbReference type="SAM" id="MobiDB-lite"/>
    </source>
</evidence>
<name>A0A4Q2M0Y2_9MICO</name>
<dbReference type="InterPro" id="IPR002881">
    <property type="entry name" value="DUF58"/>
</dbReference>
<evidence type="ECO:0000259" key="3">
    <source>
        <dbReference type="Pfam" id="PF01882"/>
    </source>
</evidence>
<feature type="domain" description="DUF58" evidence="3">
    <location>
        <begin position="216"/>
        <end position="267"/>
    </location>
</feature>
<proteinExistence type="predicted"/>
<reference evidence="4 5" key="1">
    <citation type="submission" date="2019-01" db="EMBL/GenBank/DDBJ databases">
        <title>Agromyces.</title>
        <authorList>
            <person name="Li J."/>
        </authorList>
    </citation>
    <scope>NUCLEOTIDE SEQUENCE [LARGE SCALE GENOMIC DNA]</scope>
    <source>
        <strain evidence="4 5">DSM 23870</strain>
    </source>
</reference>
<feature type="transmembrane region" description="Helical" evidence="2">
    <location>
        <begin position="20"/>
        <end position="36"/>
    </location>
</feature>
<comment type="caution">
    <text evidence="4">The sequence shown here is derived from an EMBL/GenBank/DDBJ whole genome shotgun (WGS) entry which is preliminary data.</text>
</comment>
<evidence type="ECO:0000256" key="2">
    <source>
        <dbReference type="SAM" id="Phobius"/>
    </source>
</evidence>
<keyword evidence="2" id="KW-0812">Transmembrane</keyword>
<feature type="transmembrane region" description="Helical" evidence="2">
    <location>
        <begin position="42"/>
        <end position="61"/>
    </location>
</feature>
<sequence>MPRLRRLRMTRWPRPTRRGVVLVLVGVVLFAVALFLDRRDLIFLALIGVALPLVALAFVALRRMSLHVSRAFSPSVVSAGGTARVSLLVTNTGRRSTDSARWRDISPFAAGDDASGPVPALGRHTGGSRGGDDTVELSYSIDLTRRGVFGVGPVAVTMSDPFGLATFDRAFGEAHDIIVTPRVSVLGGPRGGAAAIDGALQERLRQTMPNSDELIAREYRHGDPLRRVNWPATARHGELMVRQEEQRSNPGARLIIDTSMSGHHRHSVFEHADRSGHVDAGFERVVEMAASVGAHLLRSGFRLEVSETGPSILEPSVERTRGGLFGDSPTEFAMPGGDAELLESLAHLPTPTDRTDRRDAHDDDPRSAVRTPLRVTRTPGFAVLADIDLDEADALAALGVGFEPAVAFVLSTVGEEARERLAASGWTCVPLGYAQDLESVWESVDVSSGVVSNGR</sequence>
<feature type="region of interest" description="Disordered" evidence="1">
    <location>
        <begin position="348"/>
        <end position="368"/>
    </location>
</feature>
<evidence type="ECO:0000313" key="4">
    <source>
        <dbReference type="EMBL" id="RXZ85514.1"/>
    </source>
</evidence>
<dbReference type="AlphaFoldDB" id="A0A4Q2M0Y2"/>
<dbReference type="Proteomes" id="UP000292686">
    <property type="component" value="Unassembled WGS sequence"/>
</dbReference>
<keyword evidence="5" id="KW-1185">Reference proteome</keyword>
<evidence type="ECO:0000313" key="5">
    <source>
        <dbReference type="Proteomes" id="UP000292686"/>
    </source>
</evidence>
<keyword evidence="2" id="KW-1133">Transmembrane helix</keyword>
<gene>
    <name evidence="4" type="ORF">ESP50_15040</name>
</gene>
<accession>A0A4Q2M0Y2</accession>
<dbReference type="PANTHER" id="PTHR34351">
    <property type="entry name" value="SLR1927 PROTEIN-RELATED"/>
    <property type="match status" value="1"/>
</dbReference>
<protein>
    <submittedName>
        <fullName evidence="4">DUF58 domain-containing protein</fullName>
    </submittedName>
</protein>
<keyword evidence="2" id="KW-0472">Membrane</keyword>
<dbReference type="EMBL" id="SDPM01000009">
    <property type="protein sequence ID" value="RXZ85514.1"/>
    <property type="molecule type" value="Genomic_DNA"/>
</dbReference>
<dbReference type="OrthoDB" id="9812729at2"/>
<feature type="compositionally biased region" description="Basic and acidic residues" evidence="1">
    <location>
        <begin position="353"/>
        <end position="367"/>
    </location>
</feature>
<dbReference type="Pfam" id="PF01882">
    <property type="entry name" value="DUF58"/>
    <property type="match status" value="1"/>
</dbReference>
<dbReference type="PANTHER" id="PTHR34351:SF1">
    <property type="entry name" value="SLR1927 PROTEIN"/>
    <property type="match status" value="1"/>
</dbReference>